<feature type="compositionally biased region" description="Basic residues" evidence="2">
    <location>
        <begin position="19"/>
        <end position="32"/>
    </location>
</feature>
<dbReference type="HOGENOM" id="CLU_135021_0_0_3"/>
<dbReference type="AlphaFoldDB" id="K9WE67"/>
<dbReference type="OrthoDB" id="467582at2"/>
<reference evidence="3 4" key="1">
    <citation type="submission" date="2012-06" db="EMBL/GenBank/DDBJ databases">
        <title>Finished chromosome of genome of Microcoleus sp. PCC 7113.</title>
        <authorList>
            <consortium name="US DOE Joint Genome Institute"/>
            <person name="Gugger M."/>
            <person name="Coursin T."/>
            <person name="Rippka R."/>
            <person name="Tandeau De Marsac N."/>
            <person name="Huntemann M."/>
            <person name="Wei C.-L."/>
            <person name="Han J."/>
            <person name="Detter J.C."/>
            <person name="Han C."/>
            <person name="Tapia R."/>
            <person name="Chen A."/>
            <person name="Kyrpides N."/>
            <person name="Mavromatis K."/>
            <person name="Markowitz V."/>
            <person name="Szeto E."/>
            <person name="Ivanova N."/>
            <person name="Pagani I."/>
            <person name="Pati A."/>
            <person name="Goodwin L."/>
            <person name="Nordberg H.P."/>
            <person name="Cantor M.N."/>
            <person name="Hua S.X."/>
            <person name="Woyke T."/>
            <person name="Kerfeld C.A."/>
        </authorList>
    </citation>
    <scope>NUCLEOTIDE SEQUENCE [LARGE SCALE GENOMIC DNA]</scope>
    <source>
        <strain evidence="3 4">PCC 7113</strain>
    </source>
</reference>
<dbReference type="EMBL" id="CP003630">
    <property type="protein sequence ID" value="AFZ17832.1"/>
    <property type="molecule type" value="Genomic_DNA"/>
</dbReference>
<evidence type="ECO:0000256" key="1">
    <source>
        <dbReference type="SAM" id="Coils"/>
    </source>
</evidence>
<evidence type="ECO:0000313" key="3">
    <source>
        <dbReference type="EMBL" id="AFZ17832.1"/>
    </source>
</evidence>
<dbReference type="Proteomes" id="UP000010471">
    <property type="component" value="Chromosome"/>
</dbReference>
<evidence type="ECO:0000256" key="2">
    <source>
        <dbReference type="SAM" id="MobiDB-lite"/>
    </source>
</evidence>
<dbReference type="KEGG" id="mic:Mic7113_1983"/>
<keyword evidence="4" id="KW-1185">Reference proteome</keyword>
<sequence>MNAFQPPTPTQQPVETPRMAHRTQRRQRRHSHQAVAGETTARLVVNLVLCTAAIAGLVKLLPFHLSQQAKLREVRTEVKRTEERVKGLRADFGRTFDSRQSKSVMQEQSYRVDENQHPVVLQDQTPKEDNY</sequence>
<gene>
    <name evidence="3" type="ORF">Mic7113_1983</name>
</gene>
<organism evidence="3 4">
    <name type="scientific">Allocoleopsis franciscana PCC 7113</name>
    <dbReference type="NCBI Taxonomy" id="1173027"/>
    <lineage>
        <taxon>Bacteria</taxon>
        <taxon>Bacillati</taxon>
        <taxon>Cyanobacteriota</taxon>
        <taxon>Cyanophyceae</taxon>
        <taxon>Coleofasciculales</taxon>
        <taxon>Coleofasciculaceae</taxon>
        <taxon>Allocoleopsis</taxon>
        <taxon>Allocoleopsis franciscana</taxon>
    </lineage>
</organism>
<protein>
    <submittedName>
        <fullName evidence="3">Uncharacterized protein</fullName>
    </submittedName>
</protein>
<keyword evidence="1" id="KW-0175">Coiled coil</keyword>
<name>K9WE67_9CYAN</name>
<accession>K9WE67</accession>
<feature type="region of interest" description="Disordered" evidence="2">
    <location>
        <begin position="1"/>
        <end position="36"/>
    </location>
</feature>
<dbReference type="STRING" id="1173027.Mic7113_1983"/>
<feature type="coiled-coil region" evidence="1">
    <location>
        <begin position="64"/>
        <end position="91"/>
    </location>
</feature>
<proteinExistence type="predicted"/>
<evidence type="ECO:0000313" key="4">
    <source>
        <dbReference type="Proteomes" id="UP000010471"/>
    </source>
</evidence>
<feature type="region of interest" description="Disordered" evidence="2">
    <location>
        <begin position="98"/>
        <end position="131"/>
    </location>
</feature>
<dbReference type="RefSeq" id="WP_015181984.1">
    <property type="nucleotide sequence ID" value="NC_019738.1"/>
</dbReference>
<feature type="compositionally biased region" description="Pro residues" evidence="2">
    <location>
        <begin position="1"/>
        <end position="10"/>
    </location>
</feature>
<dbReference type="eggNOG" id="ENOG5032YHN">
    <property type="taxonomic scope" value="Bacteria"/>
</dbReference>